<gene>
    <name evidence="9" type="primary">tpm</name>
    <name evidence="10" type="ORF">V6U78_05720</name>
</gene>
<dbReference type="Proteomes" id="UP001621714">
    <property type="component" value="Unassembled WGS sequence"/>
</dbReference>
<evidence type="ECO:0000256" key="5">
    <source>
        <dbReference type="ARBA" id="ARBA00022490"/>
    </source>
</evidence>
<feature type="binding site" evidence="9">
    <location>
        <position position="123"/>
    </location>
    <ligand>
        <name>S-adenosyl-L-methionine</name>
        <dbReference type="ChEBI" id="CHEBI:59789"/>
    </ligand>
</feature>
<evidence type="ECO:0000313" key="10">
    <source>
        <dbReference type="EMBL" id="MFK7160531.1"/>
    </source>
</evidence>
<dbReference type="PIRSF" id="PIRSF023956">
    <property type="entry name" value="Thiopurine_S-methyltransferase"/>
    <property type="match status" value="1"/>
</dbReference>
<dbReference type="EC" id="2.1.1.67" evidence="4 9"/>
<evidence type="ECO:0000256" key="3">
    <source>
        <dbReference type="ARBA" id="ARBA00008145"/>
    </source>
</evidence>
<evidence type="ECO:0000256" key="1">
    <source>
        <dbReference type="ARBA" id="ARBA00000903"/>
    </source>
</evidence>
<sequence>MDRSYWEKVWREEDLGFHQPQVNRHLQRFWQRLQLAPEARVFVPLCGKSLDLDWLLSEGHEVIGIDLAEQAQQAVLARHSAGVRYAQQSHLHLAWQERLLFVVGDVFHLKADLLRSVDAVYDRAALVALPTAVRENYALFLAQCLKPGAQILLVAREEAARLQGPPFSVNTQEVERLYGANFAIECLAEEVRSDQVVERVFLLVRHQPWASGYLPVEAQETQAG</sequence>
<dbReference type="SUPFAM" id="SSF53335">
    <property type="entry name" value="S-adenosyl-L-methionine-dependent methyltransferases"/>
    <property type="match status" value="1"/>
</dbReference>
<dbReference type="Gene3D" id="3.40.50.150">
    <property type="entry name" value="Vaccinia Virus protein VP39"/>
    <property type="match status" value="1"/>
</dbReference>
<keyword evidence="8 9" id="KW-0949">S-adenosyl-L-methionine</keyword>
<evidence type="ECO:0000256" key="9">
    <source>
        <dbReference type="HAMAP-Rule" id="MF_00812"/>
    </source>
</evidence>
<dbReference type="InterPro" id="IPR025835">
    <property type="entry name" value="Thiopurine_S-MeTrfase"/>
</dbReference>
<accession>A0ABW8PW58</accession>
<evidence type="ECO:0000256" key="7">
    <source>
        <dbReference type="ARBA" id="ARBA00022679"/>
    </source>
</evidence>
<keyword evidence="6 9" id="KW-0489">Methyltransferase</keyword>
<dbReference type="PANTHER" id="PTHR10259:SF11">
    <property type="entry name" value="THIOPURINE S-METHYLTRANSFERASE"/>
    <property type="match status" value="1"/>
</dbReference>
<name>A0ABW8PW58_9GAMM</name>
<dbReference type="HAMAP" id="MF_00812">
    <property type="entry name" value="Thiopur_methtran"/>
    <property type="match status" value="1"/>
</dbReference>
<proteinExistence type="inferred from homology"/>
<organism evidence="10 11">
    <name type="scientific">Marinospirillum alkalitolerans</name>
    <dbReference type="NCBI Taxonomy" id="3123374"/>
    <lineage>
        <taxon>Bacteria</taxon>
        <taxon>Pseudomonadati</taxon>
        <taxon>Pseudomonadota</taxon>
        <taxon>Gammaproteobacteria</taxon>
        <taxon>Oceanospirillales</taxon>
        <taxon>Oceanospirillaceae</taxon>
        <taxon>Marinospirillum</taxon>
    </lineage>
</organism>
<feature type="binding site" evidence="9">
    <location>
        <position position="10"/>
    </location>
    <ligand>
        <name>S-adenosyl-L-methionine</name>
        <dbReference type="ChEBI" id="CHEBI:59789"/>
    </ligand>
</feature>
<dbReference type="InterPro" id="IPR029063">
    <property type="entry name" value="SAM-dependent_MTases_sf"/>
</dbReference>
<comment type="caution">
    <text evidence="10">The sequence shown here is derived from an EMBL/GenBank/DDBJ whole genome shotgun (WGS) entry which is preliminary data.</text>
</comment>
<reference evidence="10 11" key="1">
    <citation type="submission" date="2024-02" db="EMBL/GenBank/DDBJ databases">
        <title>Marinospirillum sp. MEB 164 isolated from Lonar lake sediment.</title>
        <authorList>
            <person name="Joshi A."/>
            <person name="Thite S."/>
        </authorList>
    </citation>
    <scope>NUCLEOTIDE SEQUENCE [LARGE SCALE GENOMIC DNA]</scope>
    <source>
        <strain evidence="10 11">MEB164</strain>
    </source>
</reference>
<dbReference type="Pfam" id="PF05724">
    <property type="entry name" value="TPMT"/>
    <property type="match status" value="1"/>
</dbReference>
<protein>
    <recommendedName>
        <fullName evidence="4 9">Thiopurine S-methyltransferase</fullName>
        <ecNumber evidence="4 9">2.1.1.67</ecNumber>
    </recommendedName>
    <alternativeName>
        <fullName evidence="9">Thiopurine methyltransferase</fullName>
    </alternativeName>
</protein>
<comment type="catalytic activity">
    <reaction evidence="1 9">
        <text>S-adenosyl-L-methionine + a thiopurine = S-adenosyl-L-homocysteine + a thiopurine S-methylether.</text>
        <dbReference type="EC" id="2.1.1.67"/>
    </reaction>
</comment>
<dbReference type="PANTHER" id="PTHR10259">
    <property type="entry name" value="THIOPURINE S-METHYLTRANSFERASE"/>
    <property type="match status" value="1"/>
</dbReference>
<comment type="caution">
    <text evidence="9">Lacks conserved residue(s) required for the propagation of feature annotation.</text>
</comment>
<dbReference type="EMBL" id="JBANFI010000003">
    <property type="protein sequence ID" value="MFK7160531.1"/>
    <property type="molecule type" value="Genomic_DNA"/>
</dbReference>
<dbReference type="CDD" id="cd02440">
    <property type="entry name" value="AdoMet_MTases"/>
    <property type="match status" value="1"/>
</dbReference>
<evidence type="ECO:0000256" key="4">
    <source>
        <dbReference type="ARBA" id="ARBA00011905"/>
    </source>
</evidence>
<dbReference type="PROSITE" id="PS51585">
    <property type="entry name" value="SAM_MT_TPMT"/>
    <property type="match status" value="1"/>
</dbReference>
<keyword evidence="11" id="KW-1185">Reference proteome</keyword>
<keyword evidence="5 9" id="KW-0963">Cytoplasm</keyword>
<evidence type="ECO:0000256" key="2">
    <source>
        <dbReference type="ARBA" id="ARBA00004496"/>
    </source>
</evidence>
<evidence type="ECO:0000313" key="11">
    <source>
        <dbReference type="Proteomes" id="UP001621714"/>
    </source>
</evidence>
<keyword evidence="7 9" id="KW-0808">Transferase</keyword>
<comment type="similarity">
    <text evidence="3 9">Belongs to the class I-like SAM-binding methyltransferase superfamily. TPMT family.</text>
</comment>
<dbReference type="InterPro" id="IPR008854">
    <property type="entry name" value="TPMT"/>
</dbReference>
<feature type="binding site" evidence="9">
    <location>
        <position position="45"/>
    </location>
    <ligand>
        <name>S-adenosyl-L-methionine</name>
        <dbReference type="ChEBI" id="CHEBI:59789"/>
    </ligand>
</feature>
<comment type="subcellular location">
    <subcellularLocation>
        <location evidence="2 9">Cytoplasm</location>
    </subcellularLocation>
</comment>
<evidence type="ECO:0000256" key="6">
    <source>
        <dbReference type="ARBA" id="ARBA00022603"/>
    </source>
</evidence>
<evidence type="ECO:0000256" key="8">
    <source>
        <dbReference type="ARBA" id="ARBA00022691"/>
    </source>
</evidence>
<dbReference type="RefSeq" id="WP_405338330.1">
    <property type="nucleotide sequence ID" value="NZ_JBANFI010000003.1"/>
</dbReference>